<evidence type="ECO:0000313" key="4">
    <source>
        <dbReference type="Proteomes" id="UP000076871"/>
    </source>
</evidence>
<reference evidence="3 4" key="1">
    <citation type="journal article" date="2016" name="Mol. Biol. Evol.">
        <title>Comparative Genomics of Early-Diverging Mushroom-Forming Fungi Provides Insights into the Origins of Lignocellulose Decay Capabilities.</title>
        <authorList>
            <person name="Nagy L.G."/>
            <person name="Riley R."/>
            <person name="Tritt A."/>
            <person name="Adam C."/>
            <person name="Daum C."/>
            <person name="Floudas D."/>
            <person name="Sun H."/>
            <person name="Yadav J.S."/>
            <person name="Pangilinan J."/>
            <person name="Larsson K.H."/>
            <person name="Matsuura K."/>
            <person name="Barry K."/>
            <person name="Labutti K."/>
            <person name="Kuo R."/>
            <person name="Ohm R.A."/>
            <person name="Bhattacharya S.S."/>
            <person name="Shirouzu T."/>
            <person name="Yoshinaga Y."/>
            <person name="Martin F.M."/>
            <person name="Grigoriev I.V."/>
            <person name="Hibbett D.S."/>
        </authorList>
    </citation>
    <scope>NUCLEOTIDE SEQUENCE [LARGE SCALE GENOMIC DNA]</scope>
    <source>
        <strain evidence="3 4">93-53</strain>
    </source>
</reference>
<dbReference type="PROSITE" id="PS50011">
    <property type="entry name" value="PROTEIN_KINASE_DOM"/>
    <property type="match status" value="1"/>
</dbReference>
<dbReference type="GO" id="GO:0005524">
    <property type="term" value="F:ATP binding"/>
    <property type="evidence" value="ECO:0007669"/>
    <property type="project" value="InterPro"/>
</dbReference>
<name>A0A165CBW4_9APHY</name>
<dbReference type="Gene3D" id="1.10.510.10">
    <property type="entry name" value="Transferase(Phosphotransferase) domain 1"/>
    <property type="match status" value="1"/>
</dbReference>
<dbReference type="GeneID" id="63826791"/>
<dbReference type="AlphaFoldDB" id="A0A165CBW4"/>
<protein>
    <submittedName>
        <fullName evidence="3">Kinase-like protein</fullName>
    </submittedName>
</protein>
<dbReference type="EMBL" id="KV427651">
    <property type="protein sequence ID" value="KZT02532.1"/>
    <property type="molecule type" value="Genomic_DNA"/>
</dbReference>
<sequence>MSQPPTPSRDADRTANEQRLSSQGSEGTTMVTGIRECCANIIVHRRQAQQLNAGVMTLFSMLKDNVEFVTPAEFDEMLDEILKTLKSVYPRVREWSQYGLLQALWRNGQVGYGLEQCNEEVNSALDKWEMVAAISLNNVRSPLVRIVRQDAEGWQKYIVEHRTEVFTFTKRFLRARQLVQQAAELQKHGHPAAERMMELSQLLLQLPIQSSNSKEAANEKLTKEEHEMYREKLVNFQRLTGVPPTIKILNGQVKKLGDRPLVWGSYSQVWNGVWLEKIDIVLRVQDITVSQGAVARFEEEARKWAKLKHPNVLPFYGIVTDLGPIIHSATPWCEHTNILDYTKNNPDTDKTQLLVDAAQGLRYLHQENIVHGNVKCTNFLINEKGDVCVSDYGMLQVVAEITKKRASLILYEAELTRWLAPEFVKDASLPGCTFACDVWSFAMAMLECYTSSVPYVELQDDTFVADALYRAQHPARPQNAKELTDGIWGILVDCWRKNPGERPLMNQVVTRLQHCM</sequence>
<dbReference type="SUPFAM" id="SSF56112">
    <property type="entry name" value="Protein kinase-like (PK-like)"/>
    <property type="match status" value="1"/>
</dbReference>
<feature type="domain" description="Protein kinase" evidence="2">
    <location>
        <begin position="255"/>
        <end position="516"/>
    </location>
</feature>
<evidence type="ECO:0000313" key="3">
    <source>
        <dbReference type="EMBL" id="KZT02532.1"/>
    </source>
</evidence>
<keyword evidence="4" id="KW-1185">Reference proteome</keyword>
<dbReference type="Pfam" id="PF07714">
    <property type="entry name" value="PK_Tyr_Ser-Thr"/>
    <property type="match status" value="1"/>
</dbReference>
<dbReference type="OrthoDB" id="2800760at2759"/>
<gene>
    <name evidence="3" type="ORF">LAESUDRAFT_730019</name>
</gene>
<dbReference type="InterPro" id="IPR051681">
    <property type="entry name" value="Ser/Thr_Kinases-Pseudokinases"/>
</dbReference>
<evidence type="ECO:0000259" key="2">
    <source>
        <dbReference type="PROSITE" id="PS50011"/>
    </source>
</evidence>
<dbReference type="CDD" id="cd21037">
    <property type="entry name" value="MLKL_NTD"/>
    <property type="match status" value="1"/>
</dbReference>
<dbReference type="RefSeq" id="XP_040760272.1">
    <property type="nucleotide sequence ID" value="XM_040909762.1"/>
</dbReference>
<feature type="region of interest" description="Disordered" evidence="1">
    <location>
        <begin position="1"/>
        <end position="28"/>
    </location>
</feature>
<proteinExistence type="predicted"/>
<dbReference type="STRING" id="1314785.A0A165CBW4"/>
<keyword evidence="3" id="KW-0418">Kinase</keyword>
<dbReference type="InterPro" id="IPR011009">
    <property type="entry name" value="Kinase-like_dom_sf"/>
</dbReference>
<dbReference type="InterPro" id="IPR001245">
    <property type="entry name" value="Ser-Thr/Tyr_kinase_cat_dom"/>
</dbReference>
<evidence type="ECO:0000256" key="1">
    <source>
        <dbReference type="SAM" id="MobiDB-lite"/>
    </source>
</evidence>
<dbReference type="GO" id="GO:0004674">
    <property type="term" value="F:protein serine/threonine kinase activity"/>
    <property type="evidence" value="ECO:0007669"/>
    <property type="project" value="TreeGrafter"/>
</dbReference>
<dbReference type="Proteomes" id="UP000076871">
    <property type="component" value="Unassembled WGS sequence"/>
</dbReference>
<keyword evidence="3" id="KW-0808">Transferase</keyword>
<accession>A0A165CBW4</accession>
<feature type="compositionally biased region" description="Polar residues" evidence="1">
    <location>
        <begin position="17"/>
        <end position="28"/>
    </location>
</feature>
<dbReference type="InterPro" id="IPR059179">
    <property type="entry name" value="MLKL-like_MCAfunc"/>
</dbReference>
<organism evidence="3 4">
    <name type="scientific">Laetiporus sulphureus 93-53</name>
    <dbReference type="NCBI Taxonomy" id="1314785"/>
    <lineage>
        <taxon>Eukaryota</taxon>
        <taxon>Fungi</taxon>
        <taxon>Dikarya</taxon>
        <taxon>Basidiomycota</taxon>
        <taxon>Agaricomycotina</taxon>
        <taxon>Agaricomycetes</taxon>
        <taxon>Polyporales</taxon>
        <taxon>Laetiporus</taxon>
    </lineage>
</organism>
<dbReference type="InParanoid" id="A0A165CBW4"/>
<dbReference type="PANTHER" id="PTHR44329">
    <property type="entry name" value="SERINE/THREONINE-PROTEIN KINASE TNNI3K-RELATED"/>
    <property type="match status" value="1"/>
</dbReference>
<dbReference type="InterPro" id="IPR000719">
    <property type="entry name" value="Prot_kinase_dom"/>
</dbReference>